<comment type="similarity">
    <text evidence="1">Belongs to the PEP-utilizing enzyme family.</text>
</comment>
<dbReference type="PANTHER" id="PTHR43030">
    <property type="entry name" value="PHOSPHOENOLPYRUVATE SYNTHASE"/>
    <property type="match status" value="1"/>
</dbReference>
<comment type="caution">
    <text evidence="5">The sequence shown here is derived from an EMBL/GenBank/DDBJ whole genome shotgun (WGS) entry which is preliminary data.</text>
</comment>
<dbReference type="Proteomes" id="UP000316360">
    <property type="component" value="Unassembled WGS sequence"/>
</dbReference>
<dbReference type="Gene3D" id="3.50.30.10">
    <property type="entry name" value="Phosphohistidine domain"/>
    <property type="match status" value="1"/>
</dbReference>
<evidence type="ECO:0000313" key="5">
    <source>
        <dbReference type="EMBL" id="TET12950.1"/>
    </source>
</evidence>
<dbReference type="EMBL" id="SOKJ01000039">
    <property type="protein sequence ID" value="TET12950.1"/>
    <property type="molecule type" value="Genomic_DNA"/>
</dbReference>
<gene>
    <name evidence="5" type="ORF">E3J84_00740</name>
</gene>
<reference evidence="5 6" key="1">
    <citation type="submission" date="2019-03" db="EMBL/GenBank/DDBJ databases">
        <title>Metabolic potential of uncultured bacteria and archaea associated with petroleum seepage in deep-sea sediments.</title>
        <authorList>
            <person name="Dong X."/>
            <person name="Hubert C."/>
        </authorList>
    </citation>
    <scope>NUCLEOTIDE SEQUENCE [LARGE SCALE GENOMIC DNA]</scope>
    <source>
        <strain evidence="5">E44_bin7</strain>
    </source>
</reference>
<dbReference type="GO" id="GO:0005524">
    <property type="term" value="F:ATP binding"/>
    <property type="evidence" value="ECO:0007669"/>
    <property type="project" value="UniProtKB-KW"/>
</dbReference>
<proteinExistence type="inferred from homology"/>
<keyword evidence="2" id="KW-0547">Nucleotide-binding</keyword>
<feature type="domain" description="PEP-utilising enzyme mobile" evidence="4">
    <location>
        <begin position="92"/>
        <end position="162"/>
    </location>
</feature>
<dbReference type="InterPro" id="IPR006319">
    <property type="entry name" value="PEP_synth"/>
</dbReference>
<dbReference type="InterPro" id="IPR008279">
    <property type="entry name" value="PEP-util_enz_mobile_dom"/>
</dbReference>
<name>A0A523S4I6_UNCAE</name>
<protein>
    <recommendedName>
        <fullName evidence="4">PEP-utilising enzyme mobile domain-containing protein</fullName>
    </recommendedName>
</protein>
<dbReference type="PANTHER" id="PTHR43030:SF1">
    <property type="entry name" value="PHOSPHOENOLPYRUVATE SYNTHASE"/>
    <property type="match status" value="1"/>
</dbReference>
<evidence type="ECO:0000256" key="2">
    <source>
        <dbReference type="ARBA" id="ARBA00022741"/>
    </source>
</evidence>
<organism evidence="5 6">
    <name type="scientific">Aerophobetes bacterium</name>
    <dbReference type="NCBI Taxonomy" id="2030807"/>
    <lineage>
        <taxon>Bacteria</taxon>
        <taxon>Candidatus Aerophobota</taxon>
    </lineage>
</organism>
<dbReference type="InterPro" id="IPR036637">
    <property type="entry name" value="Phosphohistidine_dom_sf"/>
</dbReference>
<evidence type="ECO:0000259" key="4">
    <source>
        <dbReference type="Pfam" id="PF00391"/>
    </source>
</evidence>
<accession>A0A523S4I6</accession>
<evidence type="ECO:0000256" key="1">
    <source>
        <dbReference type="ARBA" id="ARBA00007837"/>
    </source>
</evidence>
<dbReference type="GO" id="GO:0008986">
    <property type="term" value="F:pyruvate, water dikinase activity"/>
    <property type="evidence" value="ECO:0007669"/>
    <property type="project" value="InterPro"/>
</dbReference>
<dbReference type="AlphaFoldDB" id="A0A523S4I6"/>
<sequence>MGDKEPLEIDKVITDFLAKLVPITPRELSPAQSAEKEALQVAAEEAKQKRYKRIGKLKGSKMLDGVAASPGMVVGIVRNVHERDSLLMAQIKAGEVLVAKTLMAYDLPYMEKASAFVLDSSGAVGSVAIVAKGMGKPAVTGTLEATSVLKDGQKVVVDGSEGAVYECRESSG</sequence>
<dbReference type="SUPFAM" id="SSF52009">
    <property type="entry name" value="Phosphohistidine domain"/>
    <property type="match status" value="1"/>
</dbReference>
<keyword evidence="3" id="KW-0067">ATP-binding</keyword>
<evidence type="ECO:0000256" key="3">
    <source>
        <dbReference type="ARBA" id="ARBA00022840"/>
    </source>
</evidence>
<dbReference type="Pfam" id="PF00391">
    <property type="entry name" value="PEP-utilizers"/>
    <property type="match status" value="1"/>
</dbReference>
<evidence type="ECO:0000313" key="6">
    <source>
        <dbReference type="Proteomes" id="UP000316360"/>
    </source>
</evidence>